<feature type="compositionally biased region" description="Basic residues" evidence="1">
    <location>
        <begin position="1056"/>
        <end position="1065"/>
    </location>
</feature>
<feature type="region of interest" description="Disordered" evidence="1">
    <location>
        <begin position="1036"/>
        <end position="1071"/>
    </location>
</feature>
<protein>
    <recommendedName>
        <fullName evidence="2">Chroparavirus methyltransferase domain-containing protein</fullName>
    </recommendedName>
</protein>
<proteinExistence type="predicted"/>
<dbReference type="EMBL" id="MW239553">
    <property type="protein sequence ID" value="UGO57623.1"/>
    <property type="molecule type" value="Genomic_RNA"/>
</dbReference>
<evidence type="ECO:0000313" key="3">
    <source>
        <dbReference type="EMBL" id="UGO57623.1"/>
    </source>
</evidence>
<evidence type="ECO:0000259" key="2">
    <source>
        <dbReference type="Pfam" id="PF19223"/>
    </source>
</evidence>
<dbReference type="Pfam" id="PF19223">
    <property type="entry name" value="Chropara_Vmeth"/>
    <property type="match status" value="1"/>
</dbReference>
<accession>A0A8K1U2V4</accession>
<organism evidence="3">
    <name type="scientific">Riboviria sp</name>
    <dbReference type="NCBI Taxonomy" id="2585031"/>
    <lineage>
        <taxon>Viruses</taxon>
        <taxon>Riboviria</taxon>
    </lineage>
</organism>
<dbReference type="InterPro" id="IPR043646">
    <property type="entry name" value="Chropara_Vmeth_dom"/>
</dbReference>
<feature type="region of interest" description="Disordered" evidence="1">
    <location>
        <begin position="873"/>
        <end position="895"/>
    </location>
</feature>
<reference evidence="3" key="1">
    <citation type="submission" date="2020-11" db="EMBL/GenBank/DDBJ databases">
        <title>RNA virus dark matter in the feces of wild birds.</title>
        <authorList>
            <person name="Lu X."/>
            <person name="Yang X.S."/>
            <person name="Zhang W."/>
        </authorList>
    </citation>
    <scope>NUCLEOTIDE SEQUENCE</scope>
    <source>
        <strain evidence="3">TristramsBunting102con57</strain>
    </source>
</reference>
<feature type="domain" description="Chroparavirus methyltransferase" evidence="2">
    <location>
        <begin position="388"/>
        <end position="703"/>
    </location>
</feature>
<evidence type="ECO:0000256" key="1">
    <source>
        <dbReference type="SAM" id="MobiDB-lite"/>
    </source>
</evidence>
<name>A0A8K1U2V4_9VIRU</name>
<sequence>MSKEFINELNVQFARRTLQVFIDHAVRTCDELGIQEFIMVPTSKDLRVADTRLASGVRYMVLPGGDFIIHSAAMQQLVVSHGMTNALPWVQNMVNPRLKCSIVNGRILAEINRGLLTSQGGVELNPGPTCRYCLASPTTCWVCWSCASCCRCGEVTDDLLRCGDVESNPGPARSWVFGVCVAVVVGIWCHSQPQWLHHSLRDSIGLSVCTADGSYTCRDTVSYSVAIVQGVGNLCRVATYPIWYWLESQFTEWALACAHSERMRLDLIDAWRGTISGPWMYALYGLGLVPAYSEILRPPVMCQIGSWIHDPQLIEQVGWSPYYYIWWVAVIMWSSCTLSVVGCSWWTLWFLTKKRGITKVVNHNKGLDINQLKDELKQFNYNRPQFIKGKHVILAGERRSAEMWCFNQLLARFDRVRDVGGSRSRWIELGHQKHICAPVFSNDDILREEKSFGAFENCKELGQFCPLRTIIPAAVLSHVDYHMTQSELVAVVTGPTFIINHDFVSRPTRFGCSGDEFEASVVVSDDSVVMRPHGGTRYCHSYHKWGSEGSVVTDSGAFQYVCIGKLGDTQILYCVPADGCYRRQDTNVLPPTEPKVFGVGDGFTATYDSPTGVYKFTHCVEPVEFDIPAGIISDASLVFMTAPRNNKYVDTVRSYVSGKLRSEGIELLYLNPVFRCVMVLADNKALTLLPDLSVIVGDPKDFSFLNRLKCRAVLWVKRITPIAGDILGDLITKWAWGPIVCPWMFNTVYVPTYEVMVGMKSSRHVSGRALEYNNNRFRVEAAPVNASCHKRGVGRTCQDLPECDDVSRDTGIESGSEACDVVNVEEVSSASSSSTDVGTPAVHDESRCPSPFDWAASCAERQDAGPSGTCVGGSAPGGVSSHTAVPERPPSTFRGNLLEKRPITVSTPDDSESEVVVCIDSPALPKSSDYQVMFRPRTSAGKAYLAAQRASGTIADFCLCLEELVNRFPPTVRDASGQTLLAVFNFVLGCADGSVDTTSPVTFVRESCSVLCYPRHGNVRVHGAFGFQDVEFAVPESPPATTGRSAGKSGVDGRGRTKGRGKKFSQNRNVD</sequence>